<dbReference type="Pfam" id="PF13632">
    <property type="entry name" value="Glyco_trans_2_3"/>
    <property type="match status" value="1"/>
</dbReference>
<dbReference type="Proteomes" id="UP000199474">
    <property type="component" value="Unassembled WGS sequence"/>
</dbReference>
<evidence type="ECO:0000256" key="1">
    <source>
        <dbReference type="ARBA" id="ARBA00006739"/>
    </source>
</evidence>
<reference evidence="6" key="1">
    <citation type="submission" date="2016-10" db="EMBL/GenBank/DDBJ databases">
        <authorList>
            <person name="Varghese N."/>
            <person name="Submissions S."/>
        </authorList>
    </citation>
    <scope>NUCLEOTIDE SEQUENCE [LARGE SCALE GENOMIC DNA]</scope>
    <source>
        <strain evidence="6">DSM 22530</strain>
    </source>
</reference>
<comment type="similarity">
    <text evidence="1">Belongs to the glycosyltransferase 2 family.</text>
</comment>
<evidence type="ECO:0000256" key="3">
    <source>
        <dbReference type="ARBA" id="ARBA00022679"/>
    </source>
</evidence>
<sequence>MRKEVITELGGWQSVVGEDIVLTWGMLRQNYRVFFESTALAYTQAPVSLYAFFRQRKRWARGMIEAFRTYPNILFRCKDHQT</sequence>
<dbReference type="InterPro" id="IPR029044">
    <property type="entry name" value="Nucleotide-diphossugar_trans"/>
</dbReference>
<dbReference type="PANTHER" id="PTHR43630">
    <property type="entry name" value="POLY-BETA-1,6-N-ACETYL-D-GLUCOSAMINE SYNTHASE"/>
    <property type="match status" value="1"/>
</dbReference>
<dbReference type="GO" id="GO:0016757">
    <property type="term" value="F:glycosyltransferase activity"/>
    <property type="evidence" value="ECO:0007669"/>
    <property type="project" value="UniProtKB-KW"/>
</dbReference>
<keyword evidence="3 5" id="KW-0808">Transferase</keyword>
<gene>
    <name evidence="5" type="ORF">SAMN05216238_101251</name>
</gene>
<proteinExistence type="inferred from homology"/>
<evidence type="ECO:0000313" key="5">
    <source>
        <dbReference type="EMBL" id="SFD41838.1"/>
    </source>
</evidence>
<feature type="domain" description="Glycosyltransferase 2-like" evidence="4">
    <location>
        <begin position="2"/>
        <end position="70"/>
    </location>
</feature>
<dbReference type="EMBL" id="FOMR01000001">
    <property type="protein sequence ID" value="SFD41838.1"/>
    <property type="molecule type" value="Genomic_DNA"/>
</dbReference>
<keyword evidence="2" id="KW-0328">Glycosyltransferase</keyword>
<accession>A0A1I1SB51</accession>
<dbReference type="SUPFAM" id="SSF53448">
    <property type="entry name" value="Nucleotide-diphospho-sugar transferases"/>
    <property type="match status" value="1"/>
</dbReference>
<dbReference type="AlphaFoldDB" id="A0A1I1SB51"/>
<evidence type="ECO:0000256" key="2">
    <source>
        <dbReference type="ARBA" id="ARBA00022676"/>
    </source>
</evidence>
<evidence type="ECO:0000259" key="4">
    <source>
        <dbReference type="Pfam" id="PF13632"/>
    </source>
</evidence>
<dbReference type="STRING" id="640948.SAMN05216238_101251"/>
<dbReference type="InterPro" id="IPR001173">
    <property type="entry name" value="Glyco_trans_2-like"/>
</dbReference>
<keyword evidence="6" id="KW-1185">Reference proteome</keyword>
<name>A0A1I1SB51_9BACI</name>
<dbReference type="PANTHER" id="PTHR43630:SF1">
    <property type="entry name" value="POLY-BETA-1,6-N-ACETYL-D-GLUCOSAMINE SYNTHASE"/>
    <property type="match status" value="1"/>
</dbReference>
<organism evidence="5 6">
    <name type="scientific">Lentibacillus persicus</name>
    <dbReference type="NCBI Taxonomy" id="640948"/>
    <lineage>
        <taxon>Bacteria</taxon>
        <taxon>Bacillati</taxon>
        <taxon>Bacillota</taxon>
        <taxon>Bacilli</taxon>
        <taxon>Bacillales</taxon>
        <taxon>Bacillaceae</taxon>
        <taxon>Lentibacillus</taxon>
    </lineage>
</organism>
<protein>
    <submittedName>
        <fullName evidence="5">Biofilm PGA synthesis N-glycosyltransferase PgaC</fullName>
    </submittedName>
</protein>
<evidence type="ECO:0000313" key="6">
    <source>
        <dbReference type="Proteomes" id="UP000199474"/>
    </source>
</evidence>